<proteinExistence type="predicted"/>
<dbReference type="AlphaFoldDB" id="A0A3N0V910"/>
<dbReference type="Proteomes" id="UP000282106">
    <property type="component" value="Unassembled WGS sequence"/>
</dbReference>
<name>A0A3N0V910_9GAMM</name>
<dbReference type="RefSeq" id="WP_123212420.1">
    <property type="nucleotide sequence ID" value="NZ_RJVO01000006.1"/>
</dbReference>
<keyword evidence="2" id="KW-1185">Reference proteome</keyword>
<comment type="caution">
    <text evidence="1">The sequence shown here is derived from an EMBL/GenBank/DDBJ whole genome shotgun (WGS) entry which is preliminary data.</text>
</comment>
<dbReference type="InParanoid" id="A0A3N0V910"/>
<evidence type="ECO:0000313" key="2">
    <source>
        <dbReference type="Proteomes" id="UP000282106"/>
    </source>
</evidence>
<sequence length="156" mass="17690">MDLKSAVTMAALGLRADGRRHEHLRRIPQAALEECCNRLVSRLEAIDRIASFDQLLDFIETVVGRPHEDEDRVHGVNEMYYYDAACAIANQLGLDIDAVYLHRGTREGAINLGLDGRLRSLKVSTLPEPLQQLAPGEVEDFLCVYKDEMRRFRARP</sequence>
<evidence type="ECO:0000313" key="1">
    <source>
        <dbReference type="EMBL" id="ROH88798.1"/>
    </source>
</evidence>
<gene>
    <name evidence="1" type="ORF">ED208_13375</name>
</gene>
<organism evidence="1 2">
    <name type="scientific">Stagnimonas aquatica</name>
    <dbReference type="NCBI Taxonomy" id="2689987"/>
    <lineage>
        <taxon>Bacteria</taxon>
        <taxon>Pseudomonadati</taxon>
        <taxon>Pseudomonadota</taxon>
        <taxon>Gammaproteobacteria</taxon>
        <taxon>Nevskiales</taxon>
        <taxon>Nevskiaceae</taxon>
        <taxon>Stagnimonas</taxon>
    </lineage>
</organism>
<dbReference type="EMBL" id="RJVO01000006">
    <property type="protein sequence ID" value="ROH88798.1"/>
    <property type="molecule type" value="Genomic_DNA"/>
</dbReference>
<protein>
    <submittedName>
        <fullName evidence="1">Uncharacterized protein</fullName>
    </submittedName>
</protein>
<reference evidence="1 2" key="1">
    <citation type="submission" date="2018-10" db="EMBL/GenBank/DDBJ databases">
        <authorList>
            <person name="Chen W.-M."/>
        </authorList>
    </citation>
    <scope>NUCLEOTIDE SEQUENCE [LARGE SCALE GENOMIC DNA]</scope>
    <source>
        <strain evidence="1 2">THS-13</strain>
    </source>
</reference>
<accession>A0A3N0V910</accession>